<dbReference type="PANTHER" id="PTHR13069:SF37">
    <property type="entry name" value="FIRE DANCER"/>
    <property type="match status" value="1"/>
</dbReference>
<reference evidence="4" key="1">
    <citation type="submission" date="2020-11" db="EMBL/GenBank/DDBJ databases">
        <authorList>
            <person name="Tran Van P."/>
        </authorList>
    </citation>
    <scope>NUCLEOTIDE SEQUENCE</scope>
</reference>
<feature type="compositionally biased region" description="Low complexity" evidence="3">
    <location>
        <begin position="708"/>
        <end position="719"/>
    </location>
</feature>
<dbReference type="InterPro" id="IPR051422">
    <property type="entry name" value="AlkB_tRNA_MeTrf/Diox"/>
</dbReference>
<dbReference type="EMBL" id="CAJPEX010001534">
    <property type="protein sequence ID" value="CAG0919336.1"/>
    <property type="molecule type" value="Genomic_DNA"/>
</dbReference>
<feature type="compositionally biased region" description="Acidic residues" evidence="3">
    <location>
        <begin position="591"/>
        <end position="609"/>
    </location>
</feature>
<proteinExistence type="predicted"/>
<dbReference type="GO" id="GO:0000049">
    <property type="term" value="F:tRNA binding"/>
    <property type="evidence" value="ECO:0007669"/>
    <property type="project" value="TreeGrafter"/>
</dbReference>
<feature type="compositionally biased region" description="Gly residues" evidence="3">
    <location>
        <begin position="1048"/>
        <end position="1059"/>
    </location>
</feature>
<feature type="compositionally biased region" description="Low complexity" evidence="3">
    <location>
        <begin position="1095"/>
        <end position="1108"/>
    </location>
</feature>
<feature type="compositionally biased region" description="Polar residues" evidence="3">
    <location>
        <begin position="461"/>
        <end position="475"/>
    </location>
</feature>
<feature type="compositionally biased region" description="Low complexity" evidence="3">
    <location>
        <begin position="329"/>
        <end position="342"/>
    </location>
</feature>
<dbReference type="OrthoDB" id="6379080at2759"/>
<evidence type="ECO:0000313" key="4">
    <source>
        <dbReference type="EMBL" id="CAD7279184.1"/>
    </source>
</evidence>
<feature type="compositionally biased region" description="Basic and acidic residues" evidence="3">
    <location>
        <begin position="476"/>
        <end position="498"/>
    </location>
</feature>
<dbReference type="InterPro" id="IPR029063">
    <property type="entry name" value="SAM-dependent_MTases_sf"/>
</dbReference>
<evidence type="ECO:0000256" key="2">
    <source>
        <dbReference type="ARBA" id="ARBA00022679"/>
    </source>
</evidence>
<dbReference type="GO" id="GO:0005737">
    <property type="term" value="C:cytoplasm"/>
    <property type="evidence" value="ECO:0007669"/>
    <property type="project" value="TreeGrafter"/>
</dbReference>
<dbReference type="GO" id="GO:0005634">
    <property type="term" value="C:nucleus"/>
    <property type="evidence" value="ECO:0007669"/>
    <property type="project" value="TreeGrafter"/>
</dbReference>
<gene>
    <name evidence="4" type="ORF">NMOB1V02_LOCUS6865</name>
</gene>
<evidence type="ECO:0000256" key="1">
    <source>
        <dbReference type="ARBA" id="ARBA00022603"/>
    </source>
</evidence>
<name>A0A7R9BR88_9CRUS</name>
<feature type="compositionally biased region" description="Low complexity" evidence="3">
    <location>
        <begin position="439"/>
        <end position="448"/>
    </location>
</feature>
<feature type="compositionally biased region" description="Polar residues" evidence="3">
    <location>
        <begin position="266"/>
        <end position="281"/>
    </location>
</feature>
<dbReference type="GO" id="GO:0030488">
    <property type="term" value="P:tRNA methylation"/>
    <property type="evidence" value="ECO:0007669"/>
    <property type="project" value="TreeGrafter"/>
</dbReference>
<evidence type="ECO:0000313" key="5">
    <source>
        <dbReference type="Proteomes" id="UP000678499"/>
    </source>
</evidence>
<feature type="compositionally biased region" description="Polar residues" evidence="3">
    <location>
        <begin position="720"/>
        <end position="731"/>
    </location>
</feature>
<accession>A0A7R9BR88</accession>
<dbReference type="Gene3D" id="3.40.50.150">
    <property type="entry name" value="Vaccinia Virus protein VP39"/>
    <property type="match status" value="1"/>
</dbReference>
<organism evidence="4">
    <name type="scientific">Notodromas monacha</name>
    <dbReference type="NCBI Taxonomy" id="399045"/>
    <lineage>
        <taxon>Eukaryota</taxon>
        <taxon>Metazoa</taxon>
        <taxon>Ecdysozoa</taxon>
        <taxon>Arthropoda</taxon>
        <taxon>Crustacea</taxon>
        <taxon>Oligostraca</taxon>
        <taxon>Ostracoda</taxon>
        <taxon>Podocopa</taxon>
        <taxon>Podocopida</taxon>
        <taxon>Cypridocopina</taxon>
        <taxon>Cypridoidea</taxon>
        <taxon>Cyprididae</taxon>
        <taxon>Notodromas</taxon>
    </lineage>
</organism>
<feature type="region of interest" description="Disordered" evidence="3">
    <location>
        <begin position="975"/>
        <end position="1111"/>
    </location>
</feature>
<feature type="compositionally biased region" description="Polar residues" evidence="3">
    <location>
        <begin position="310"/>
        <end position="328"/>
    </location>
</feature>
<feature type="region of interest" description="Disordered" evidence="3">
    <location>
        <begin position="425"/>
        <end position="530"/>
    </location>
</feature>
<feature type="compositionally biased region" description="Low complexity" evidence="3">
    <location>
        <begin position="283"/>
        <end position="304"/>
    </location>
</feature>
<keyword evidence="1" id="KW-0489">Methyltransferase</keyword>
<dbReference type="EMBL" id="OA883571">
    <property type="protein sequence ID" value="CAD7279184.1"/>
    <property type="molecule type" value="Genomic_DNA"/>
</dbReference>
<dbReference type="Proteomes" id="UP000678499">
    <property type="component" value="Unassembled WGS sequence"/>
</dbReference>
<sequence length="1284" mass="141634">MCKQRSLNDELLIPPTPKIKERLPKQTSLNESLLYKTQKEKENEKRGDFFQCFQRLQTLREEIRSRGSSFDKTSQKCQEKAESVQSTLRNGFARILQSWRSENRWQSTSLPVYRPPMAAQGASGESVRRGLWYGFHPRTESDDAICRFSSGDYSSGDSVITPTAVSTTAKCADCSTSMMQISANYETVLIDDHHIIMRERKLSKEENSDSSSKENSFQSDTSVDSEDSFVSVIFIPKPENQLPLNGVASSGDTGKLPGSPAFSEPVQRSLSSDSEPQTSPVKSPCSPLSPRSPNNNSKQQNNSRFFGPKFQQQANSLRIQSAHSFTTVNNGSSGSNKNQGQKLASYSTIGEISCAAGASDGNLSEDKTFDSSGGLKGEADFSSLHPEMHSSASLERLMKQAQKHKELEKLKRDAAALSARIQARISKFQESHPPPSPLFPSSFPSFAPKHTPGSLLGFPDSSANKDANTSDSSSDQELKNADSDGKVVQDSVPHHQQEKPSSLSPTADSSSSEEVKVPEEPAEVVPKKQQISCLARGENVEIIQKQDSYGMFKVQAVRRTQVMRSGDSSGEGPLFAVQVLEATTANVFNPELDDMDSDLTSDELTEVTEPESSSSYGSNTSVMNEDEWPPKDLDDFLGTGLESDERFEESDRESLDNWDSIFRLRSRRDRGSIGCQSSTDGSVAGAAAAVNNCILAQKDSSRSDEDSSSLTGVSSLSQSRYGDSSCESDNWSGGYRDSISDRTSVDSSFRPWRITEEYLMSRRGTAYSRWESFESTSSSETSGSGGQHRPSIGTRSAAFYRRASNSAQHPQQQQQQQQLQRFSGFSEDDECQANAAGPSCYGNMRNLRIYHDSSIEEENDLDCEDEALSNTLQLATNVQEFSELLAAACLQQAFSAIARNQARQQRALAKVQRRPSSQFGNKRDLVAGRRRSGLQWWASTRQDSTFSAFSERFNPPGAPALMRTRASIAGGKSFEFSKDLSGSAPTKMEAQRRSKKFSLPSSVLQAGMMPVPVPVRHDSDNSSTHSTRRSGGKASETESKTGNKGNRGSAGSGGGGSGSGPRYNPEGDGHHHHHHGGGSRMLGSAEGGQTSWDNTSVSTSQDSLQSSDNGIAHSTNYHRYYHVFRERELDKLIEKYVQNLHIISSYYDHANWCIIAEKVQNHQLSLVSIVNCSYVFFMEELWMNPLQSPYMTSKQYHCDMMGSNQKEVTRSDGQLLNHFLNSGNAVTGFLQPKEEVELPPDHQDRRHAYSAPAEEVLFMEMYRAFINFFADSHAFPWTSGRPSQ</sequence>
<keyword evidence="5" id="KW-1185">Reference proteome</keyword>
<feature type="region of interest" description="Disordered" evidence="3">
    <location>
        <begin position="241"/>
        <end position="412"/>
    </location>
</feature>
<feature type="compositionally biased region" description="Basic and acidic residues" evidence="3">
    <location>
        <begin position="403"/>
        <end position="412"/>
    </location>
</feature>
<feature type="compositionally biased region" description="Polar residues" evidence="3">
    <location>
        <begin position="610"/>
        <end position="623"/>
    </location>
</feature>
<feature type="region of interest" description="Disordered" evidence="3">
    <location>
        <begin position="698"/>
        <end position="743"/>
    </location>
</feature>
<evidence type="ECO:0000256" key="3">
    <source>
        <dbReference type="SAM" id="MobiDB-lite"/>
    </source>
</evidence>
<feature type="region of interest" description="Disordered" evidence="3">
    <location>
        <begin position="202"/>
        <end position="223"/>
    </location>
</feature>
<feature type="compositionally biased region" description="Low complexity" evidence="3">
    <location>
        <begin position="501"/>
        <end position="512"/>
    </location>
</feature>
<dbReference type="PANTHER" id="PTHR13069">
    <property type="entry name" value="ALKYLATED DNA REPAIR PROTEIN ALKB HOMOLOG 8"/>
    <property type="match status" value="1"/>
</dbReference>
<dbReference type="GO" id="GO:0002098">
    <property type="term" value="P:tRNA wobble uridine modification"/>
    <property type="evidence" value="ECO:0007669"/>
    <property type="project" value="TreeGrafter"/>
</dbReference>
<protein>
    <submittedName>
        <fullName evidence="4">Uncharacterized protein</fullName>
    </submittedName>
</protein>
<feature type="region of interest" description="Disordered" evidence="3">
    <location>
        <begin position="590"/>
        <end position="637"/>
    </location>
</feature>
<dbReference type="GO" id="GO:0106335">
    <property type="term" value="F:tRNA (5-carboxymethyluridine(34)-5-O)-methyltransferase activity"/>
    <property type="evidence" value="ECO:0007669"/>
    <property type="project" value="TreeGrafter"/>
</dbReference>
<keyword evidence="2" id="KW-0808">Transferase</keyword>